<evidence type="ECO:0008006" key="4">
    <source>
        <dbReference type="Google" id="ProtNLM"/>
    </source>
</evidence>
<keyword evidence="1" id="KW-0472">Membrane</keyword>
<organism evidence="2 3">
    <name type="scientific">Dyella flagellata</name>
    <dbReference type="NCBI Taxonomy" id="1867833"/>
    <lineage>
        <taxon>Bacteria</taxon>
        <taxon>Pseudomonadati</taxon>
        <taxon>Pseudomonadota</taxon>
        <taxon>Gammaproteobacteria</taxon>
        <taxon>Lysobacterales</taxon>
        <taxon>Rhodanobacteraceae</taxon>
        <taxon>Dyella</taxon>
    </lineage>
</organism>
<proteinExistence type="predicted"/>
<dbReference type="Proteomes" id="UP001156627">
    <property type="component" value="Unassembled WGS sequence"/>
</dbReference>
<evidence type="ECO:0000313" key="3">
    <source>
        <dbReference type="Proteomes" id="UP001156627"/>
    </source>
</evidence>
<keyword evidence="1" id="KW-0812">Transmembrane</keyword>
<sequence length="121" mass="13849">MLSWSVAVIGSAGESSGKHAALHVVEHRDCKTCKKKQSFRLMLQYRYSQLYYVFRWVMQKQYFLACNICKRGWALDAKKVEADLKQKQTPDPNPFGDRYGWATLLVIVALIGVMAQFSRAA</sequence>
<gene>
    <name evidence="2" type="ORF">GCM10007898_20390</name>
</gene>
<accession>A0ABQ5XD53</accession>
<reference evidence="3" key="1">
    <citation type="journal article" date="2019" name="Int. J. Syst. Evol. Microbiol.">
        <title>The Global Catalogue of Microorganisms (GCM) 10K type strain sequencing project: providing services to taxonomists for standard genome sequencing and annotation.</title>
        <authorList>
            <consortium name="The Broad Institute Genomics Platform"/>
            <consortium name="The Broad Institute Genome Sequencing Center for Infectious Disease"/>
            <person name="Wu L."/>
            <person name="Ma J."/>
        </authorList>
    </citation>
    <scope>NUCLEOTIDE SEQUENCE [LARGE SCALE GENOMIC DNA]</scope>
    <source>
        <strain evidence="3">NBRC 111981</strain>
    </source>
</reference>
<name>A0ABQ5XD53_9GAMM</name>
<feature type="transmembrane region" description="Helical" evidence="1">
    <location>
        <begin position="99"/>
        <end position="117"/>
    </location>
</feature>
<evidence type="ECO:0000256" key="1">
    <source>
        <dbReference type="SAM" id="Phobius"/>
    </source>
</evidence>
<comment type="caution">
    <text evidence="2">The sequence shown here is derived from an EMBL/GenBank/DDBJ whole genome shotgun (WGS) entry which is preliminary data.</text>
</comment>
<keyword evidence="3" id="KW-1185">Reference proteome</keyword>
<keyword evidence="1" id="KW-1133">Transmembrane helix</keyword>
<evidence type="ECO:0000313" key="2">
    <source>
        <dbReference type="EMBL" id="GLQ88470.1"/>
    </source>
</evidence>
<protein>
    <recommendedName>
        <fullName evidence="4">Zinc-ribbon 15 domain-containing protein</fullName>
    </recommendedName>
</protein>
<dbReference type="EMBL" id="BSOA01000015">
    <property type="protein sequence ID" value="GLQ88470.1"/>
    <property type="molecule type" value="Genomic_DNA"/>
</dbReference>